<comment type="function">
    <text evidence="1">Needed for flagellar regrowth and assembly.</text>
</comment>
<reference evidence="9" key="1">
    <citation type="submission" date="2022-05" db="EMBL/GenBank/DDBJ databases">
        <authorList>
            <person name="Colautti A."/>
            <person name="Iacumin L."/>
        </authorList>
    </citation>
    <scope>NUCLEOTIDE SEQUENCE</scope>
    <source>
        <strain evidence="9">SK 55</strain>
    </source>
</reference>
<feature type="domain" description="Flagellar assembly protein FliH/Type III secretion system HrpE" evidence="8">
    <location>
        <begin position="117"/>
        <end position="246"/>
    </location>
</feature>
<comment type="similarity">
    <text evidence="2">Belongs to the FliH family.</text>
</comment>
<feature type="coiled-coil region" evidence="7">
    <location>
        <begin position="41"/>
        <end position="68"/>
    </location>
</feature>
<dbReference type="PANTHER" id="PTHR34982">
    <property type="entry name" value="YOP PROTEINS TRANSLOCATION PROTEIN L"/>
    <property type="match status" value="1"/>
</dbReference>
<dbReference type="InterPro" id="IPR018035">
    <property type="entry name" value="Flagellar_FliH/T3SS_HrpE"/>
</dbReference>
<evidence type="ECO:0000256" key="1">
    <source>
        <dbReference type="ARBA" id="ARBA00003041"/>
    </source>
</evidence>
<evidence type="ECO:0000256" key="5">
    <source>
        <dbReference type="ARBA" id="ARBA00022927"/>
    </source>
</evidence>
<accession>A0A9X3RCW8</accession>
<evidence type="ECO:0000313" key="10">
    <source>
        <dbReference type="Proteomes" id="UP001152173"/>
    </source>
</evidence>
<keyword evidence="4" id="KW-1005">Bacterial flagellum biogenesis</keyword>
<keyword evidence="10" id="KW-1185">Reference proteome</keyword>
<keyword evidence="6" id="KW-1006">Bacterial flagellum protein export</keyword>
<gene>
    <name evidence="9" type="ORF">M9R32_06920</name>
</gene>
<comment type="caution">
    <text evidence="9">The sequence shown here is derived from an EMBL/GenBank/DDBJ whole genome shotgun (WGS) entry which is preliminary data.</text>
</comment>
<dbReference type="GO" id="GO:0015031">
    <property type="term" value="P:protein transport"/>
    <property type="evidence" value="ECO:0007669"/>
    <property type="project" value="UniProtKB-KW"/>
</dbReference>
<evidence type="ECO:0000256" key="7">
    <source>
        <dbReference type="SAM" id="Coils"/>
    </source>
</evidence>
<dbReference type="Pfam" id="PF02108">
    <property type="entry name" value="FliH"/>
    <property type="match status" value="1"/>
</dbReference>
<organism evidence="9 10">
    <name type="scientific">Paenisporosarcina quisquiliarum</name>
    <dbReference type="NCBI Taxonomy" id="365346"/>
    <lineage>
        <taxon>Bacteria</taxon>
        <taxon>Bacillati</taxon>
        <taxon>Bacillota</taxon>
        <taxon>Bacilli</taxon>
        <taxon>Bacillales</taxon>
        <taxon>Caryophanaceae</taxon>
        <taxon>Paenisporosarcina</taxon>
    </lineage>
</organism>
<evidence type="ECO:0000256" key="2">
    <source>
        <dbReference type="ARBA" id="ARBA00006602"/>
    </source>
</evidence>
<keyword evidence="3" id="KW-0813">Transport</keyword>
<keyword evidence="5" id="KW-0653">Protein transport</keyword>
<dbReference type="SUPFAM" id="SSF160527">
    <property type="entry name" value="V-type ATPase subunit E-like"/>
    <property type="match status" value="1"/>
</dbReference>
<keyword evidence="7" id="KW-0175">Coiled coil</keyword>
<protein>
    <submittedName>
        <fullName evidence="9">FliH/SctL family protein</fullName>
    </submittedName>
</protein>
<evidence type="ECO:0000256" key="4">
    <source>
        <dbReference type="ARBA" id="ARBA00022795"/>
    </source>
</evidence>
<dbReference type="EMBL" id="JAMKBJ010000004">
    <property type="protein sequence ID" value="MCZ8536911.1"/>
    <property type="molecule type" value="Genomic_DNA"/>
</dbReference>
<dbReference type="GO" id="GO:0005829">
    <property type="term" value="C:cytosol"/>
    <property type="evidence" value="ECO:0007669"/>
    <property type="project" value="TreeGrafter"/>
</dbReference>
<sequence length="265" mass="30770">MSNIIRSHTIPTIEKKIIQTKKIENKTVDIKEQEIDPVLQQQNLIMEIKALEIQYSELQRQMKNEMDSAQSEIDQWWSEKQYQAQEEARRLAKEASEQGFKAGFEQGTLFAEEEFRQKRMEMQVLIETAYEEKAKIVQESESFLLSLSVRVAEKVIKKELKQHDDQLLNIVKQALRQIEESEDVVMQVSLEDYPIILPFLEELKTYVKADSEFKLIPVANLSKGGCMIHTASGSYDATIDSQLQEIKKHLLAYCEEKTNDEPKGR</sequence>
<evidence type="ECO:0000256" key="3">
    <source>
        <dbReference type="ARBA" id="ARBA00022448"/>
    </source>
</evidence>
<proteinExistence type="inferred from homology"/>
<dbReference type="PANTHER" id="PTHR34982:SF1">
    <property type="entry name" value="FLAGELLAR ASSEMBLY PROTEIN FLIH"/>
    <property type="match status" value="1"/>
</dbReference>
<dbReference type="Proteomes" id="UP001152173">
    <property type="component" value="Unassembled WGS sequence"/>
</dbReference>
<dbReference type="GO" id="GO:0044781">
    <property type="term" value="P:bacterial-type flagellum organization"/>
    <property type="evidence" value="ECO:0007669"/>
    <property type="project" value="UniProtKB-KW"/>
</dbReference>
<dbReference type="InterPro" id="IPR051472">
    <property type="entry name" value="T3SS_Stator/FliH"/>
</dbReference>
<name>A0A9X3RCW8_9BACL</name>
<evidence type="ECO:0000256" key="6">
    <source>
        <dbReference type="ARBA" id="ARBA00023225"/>
    </source>
</evidence>
<evidence type="ECO:0000259" key="8">
    <source>
        <dbReference type="Pfam" id="PF02108"/>
    </source>
</evidence>
<evidence type="ECO:0000313" key="9">
    <source>
        <dbReference type="EMBL" id="MCZ8536911.1"/>
    </source>
</evidence>
<dbReference type="AlphaFoldDB" id="A0A9X3RCW8"/>
<dbReference type="RefSeq" id="WP_269926005.1">
    <property type="nucleotide sequence ID" value="NZ_JAMKBJ010000004.1"/>
</dbReference>